<dbReference type="OrthoDB" id="3259400at2759"/>
<evidence type="ECO:0000313" key="1">
    <source>
        <dbReference type="EMBL" id="PAV24198.1"/>
    </source>
</evidence>
<comment type="caution">
    <text evidence="1">The sequence shown here is derived from an EMBL/GenBank/DDBJ whole genome shotgun (WGS) entry which is preliminary data.</text>
</comment>
<protein>
    <submittedName>
        <fullName evidence="1">Uncharacterized protein</fullName>
    </submittedName>
</protein>
<reference evidence="1 2" key="1">
    <citation type="journal article" date="2017" name="Mol. Ecol.">
        <title>Comparative and population genomic landscape of Phellinus noxius: A hypervariable fungus causing root rot in trees.</title>
        <authorList>
            <person name="Chung C.L."/>
            <person name="Lee T.J."/>
            <person name="Akiba M."/>
            <person name="Lee H.H."/>
            <person name="Kuo T.H."/>
            <person name="Liu D."/>
            <person name="Ke H.M."/>
            <person name="Yokoi T."/>
            <person name="Roa M.B."/>
            <person name="Lu M.J."/>
            <person name="Chang Y.Y."/>
            <person name="Ann P.J."/>
            <person name="Tsai J.N."/>
            <person name="Chen C.Y."/>
            <person name="Tzean S.S."/>
            <person name="Ota Y."/>
            <person name="Hattori T."/>
            <person name="Sahashi N."/>
            <person name="Liou R.F."/>
            <person name="Kikuchi T."/>
            <person name="Tsai I.J."/>
        </authorList>
    </citation>
    <scope>NUCLEOTIDE SEQUENCE [LARGE SCALE GENOMIC DNA]</scope>
    <source>
        <strain evidence="1 2">FFPRI411160</strain>
    </source>
</reference>
<name>A0A286UXA7_9AGAM</name>
<keyword evidence="2" id="KW-1185">Reference proteome</keyword>
<dbReference type="InParanoid" id="A0A286UXA7"/>
<dbReference type="Proteomes" id="UP000217199">
    <property type="component" value="Unassembled WGS sequence"/>
</dbReference>
<dbReference type="AlphaFoldDB" id="A0A286UXA7"/>
<accession>A0A286UXA7</accession>
<gene>
    <name evidence="1" type="ORF">PNOK_0126600</name>
</gene>
<evidence type="ECO:0000313" key="2">
    <source>
        <dbReference type="Proteomes" id="UP000217199"/>
    </source>
</evidence>
<proteinExistence type="predicted"/>
<organism evidence="1 2">
    <name type="scientific">Pyrrhoderma noxium</name>
    <dbReference type="NCBI Taxonomy" id="2282107"/>
    <lineage>
        <taxon>Eukaryota</taxon>
        <taxon>Fungi</taxon>
        <taxon>Dikarya</taxon>
        <taxon>Basidiomycota</taxon>
        <taxon>Agaricomycotina</taxon>
        <taxon>Agaricomycetes</taxon>
        <taxon>Hymenochaetales</taxon>
        <taxon>Hymenochaetaceae</taxon>
        <taxon>Pyrrhoderma</taxon>
    </lineage>
</organism>
<sequence length="82" mass="8094">MILALVTSASAAPSPTPIDEGMSELVATNNNLACSTGSCDTPLVLKGINSTAQTSSGFSLQGAWSPLAILTAGGLALSANML</sequence>
<dbReference type="EMBL" id="NBII01000001">
    <property type="protein sequence ID" value="PAV24198.1"/>
    <property type="molecule type" value="Genomic_DNA"/>
</dbReference>